<evidence type="ECO:0000256" key="1">
    <source>
        <dbReference type="SAM" id="MobiDB-lite"/>
    </source>
</evidence>
<gene>
    <name evidence="2" type="ORF">GCK32_006176</name>
</gene>
<comment type="caution">
    <text evidence="2">The sequence shown here is derived from an EMBL/GenBank/DDBJ whole genome shotgun (WGS) entry which is preliminary data.</text>
</comment>
<feature type="compositionally biased region" description="Basic and acidic residues" evidence="1">
    <location>
        <begin position="62"/>
        <end position="82"/>
    </location>
</feature>
<feature type="region of interest" description="Disordered" evidence="1">
    <location>
        <begin position="127"/>
        <end position="176"/>
    </location>
</feature>
<reference evidence="2 3" key="1">
    <citation type="submission" date="2019-10" db="EMBL/GenBank/DDBJ databases">
        <title>Assembly and Annotation for the nematode Trichostrongylus colubriformis.</title>
        <authorList>
            <person name="Martin J."/>
        </authorList>
    </citation>
    <scope>NUCLEOTIDE SEQUENCE [LARGE SCALE GENOMIC DNA]</scope>
    <source>
        <strain evidence="2">G859</strain>
        <tissue evidence="2">Whole worm</tissue>
    </source>
</reference>
<protein>
    <submittedName>
        <fullName evidence="2">Uncharacterized protein</fullName>
    </submittedName>
</protein>
<sequence>MHRMKESEWRSLILAPHETIDGKTLLVKLNGIEQVAADQITNIAGITSLLHDLQRDFQGNEQDEKTRFEQEGLVGEKNREEQIIEDNAEYAEGVHDGEEEEPNAPEDRTEAQSKGEFIPELLEVEEYEDEQDVSAPENDQKDEGNAREGDPRDLGEAPHNPQNEEHAPEEAGDVDPPHVTRLRQIEWEVHNARQIINDFDTIVAGLYGKPTCPSRKSRDGKITKREERFMPYTFCGAIGVHYSDACPTVTSKDLGGTPGQMGCSREDDILSKAAE</sequence>
<dbReference type="Proteomes" id="UP001331761">
    <property type="component" value="Unassembled WGS sequence"/>
</dbReference>
<accession>A0AAN8F1S6</accession>
<name>A0AAN8F1S6_TRICO</name>
<dbReference type="EMBL" id="WIXE01017507">
    <property type="protein sequence ID" value="KAK5971670.1"/>
    <property type="molecule type" value="Genomic_DNA"/>
</dbReference>
<feature type="region of interest" description="Disordered" evidence="1">
    <location>
        <begin position="61"/>
        <end position="113"/>
    </location>
</feature>
<keyword evidence="3" id="KW-1185">Reference proteome</keyword>
<evidence type="ECO:0000313" key="3">
    <source>
        <dbReference type="Proteomes" id="UP001331761"/>
    </source>
</evidence>
<feature type="compositionally biased region" description="Basic and acidic residues" evidence="1">
    <location>
        <begin position="138"/>
        <end position="176"/>
    </location>
</feature>
<organism evidence="2 3">
    <name type="scientific">Trichostrongylus colubriformis</name>
    <name type="common">Black scour worm</name>
    <dbReference type="NCBI Taxonomy" id="6319"/>
    <lineage>
        <taxon>Eukaryota</taxon>
        <taxon>Metazoa</taxon>
        <taxon>Ecdysozoa</taxon>
        <taxon>Nematoda</taxon>
        <taxon>Chromadorea</taxon>
        <taxon>Rhabditida</taxon>
        <taxon>Rhabditina</taxon>
        <taxon>Rhabditomorpha</taxon>
        <taxon>Strongyloidea</taxon>
        <taxon>Trichostrongylidae</taxon>
        <taxon>Trichostrongylus</taxon>
    </lineage>
</organism>
<evidence type="ECO:0000313" key="2">
    <source>
        <dbReference type="EMBL" id="KAK5971670.1"/>
    </source>
</evidence>
<proteinExistence type="predicted"/>
<dbReference type="AlphaFoldDB" id="A0AAN8F1S6"/>